<evidence type="ECO:0000313" key="2">
    <source>
        <dbReference type="Proteomes" id="UP000270094"/>
    </source>
</evidence>
<dbReference type="EMBL" id="UYYB01101360">
    <property type="protein sequence ID" value="VDM78230.1"/>
    <property type="molecule type" value="Genomic_DNA"/>
</dbReference>
<gene>
    <name evidence="1" type="ORF">SVUK_LOCUS13228</name>
</gene>
<protein>
    <submittedName>
        <fullName evidence="1">Uncharacterized protein</fullName>
    </submittedName>
</protein>
<evidence type="ECO:0000313" key="1">
    <source>
        <dbReference type="EMBL" id="VDM78230.1"/>
    </source>
</evidence>
<organism evidence="1 2">
    <name type="scientific">Strongylus vulgaris</name>
    <name type="common">Blood worm</name>
    <dbReference type="NCBI Taxonomy" id="40348"/>
    <lineage>
        <taxon>Eukaryota</taxon>
        <taxon>Metazoa</taxon>
        <taxon>Ecdysozoa</taxon>
        <taxon>Nematoda</taxon>
        <taxon>Chromadorea</taxon>
        <taxon>Rhabditida</taxon>
        <taxon>Rhabditina</taxon>
        <taxon>Rhabditomorpha</taxon>
        <taxon>Strongyloidea</taxon>
        <taxon>Strongylidae</taxon>
        <taxon>Strongylus</taxon>
    </lineage>
</organism>
<sequence>MQALLYHTAHNVNRDDFGVYLFRVRDRRVIVRAFERERERETRHKNMPRNRCSRLLSVGVLRWWSSDIRDGAALLTNLRHRLSVVALERFLGELKERNEVHKMMRAYEFVTNTPVKLDEHREYLVDDVALVRSSPPLSPRMKGEEILQQILTRERRR</sequence>
<name>A0A3P7IYJ9_STRVU</name>
<reference evidence="1 2" key="1">
    <citation type="submission" date="2018-11" db="EMBL/GenBank/DDBJ databases">
        <authorList>
            <consortium name="Pathogen Informatics"/>
        </authorList>
    </citation>
    <scope>NUCLEOTIDE SEQUENCE [LARGE SCALE GENOMIC DNA]</scope>
</reference>
<dbReference type="Proteomes" id="UP000270094">
    <property type="component" value="Unassembled WGS sequence"/>
</dbReference>
<dbReference type="AlphaFoldDB" id="A0A3P7IYJ9"/>
<keyword evidence="2" id="KW-1185">Reference proteome</keyword>
<proteinExistence type="predicted"/>
<accession>A0A3P7IYJ9</accession>
<dbReference type="OrthoDB" id="5865343at2759"/>